<name>A0A8S2Y0R8_9BILA</name>
<feature type="non-terminal residue" evidence="3">
    <location>
        <position position="1"/>
    </location>
</feature>
<gene>
    <name evidence="2" type="ORF">OVA965_LOCUS45368</name>
    <name evidence="3" type="ORF">TMI583_LOCUS48803</name>
</gene>
<reference evidence="3" key="1">
    <citation type="submission" date="2021-02" db="EMBL/GenBank/DDBJ databases">
        <authorList>
            <person name="Nowell W R."/>
        </authorList>
    </citation>
    <scope>NUCLEOTIDE SEQUENCE</scope>
</reference>
<evidence type="ECO:0000313" key="3">
    <source>
        <dbReference type="EMBL" id="CAF4523284.1"/>
    </source>
</evidence>
<evidence type="ECO:0000313" key="2">
    <source>
        <dbReference type="EMBL" id="CAF1662893.1"/>
    </source>
</evidence>
<proteinExistence type="predicted"/>
<dbReference type="EMBL" id="CAJNOK010070953">
    <property type="protein sequence ID" value="CAF1662893.1"/>
    <property type="molecule type" value="Genomic_DNA"/>
</dbReference>
<feature type="non-terminal residue" evidence="3">
    <location>
        <position position="109"/>
    </location>
</feature>
<feature type="region of interest" description="Disordered" evidence="1">
    <location>
        <begin position="85"/>
        <end position="109"/>
    </location>
</feature>
<organism evidence="3 4">
    <name type="scientific">Didymodactylos carnosus</name>
    <dbReference type="NCBI Taxonomy" id="1234261"/>
    <lineage>
        <taxon>Eukaryota</taxon>
        <taxon>Metazoa</taxon>
        <taxon>Spiralia</taxon>
        <taxon>Gnathifera</taxon>
        <taxon>Rotifera</taxon>
        <taxon>Eurotatoria</taxon>
        <taxon>Bdelloidea</taxon>
        <taxon>Philodinida</taxon>
        <taxon>Philodinidae</taxon>
        <taxon>Didymodactylos</taxon>
    </lineage>
</organism>
<accession>A0A8S2Y0R8</accession>
<evidence type="ECO:0000256" key="1">
    <source>
        <dbReference type="SAM" id="MobiDB-lite"/>
    </source>
</evidence>
<protein>
    <submittedName>
        <fullName evidence="3">Uncharacterized protein</fullName>
    </submittedName>
</protein>
<comment type="caution">
    <text evidence="3">The sequence shown here is derived from an EMBL/GenBank/DDBJ whole genome shotgun (WGS) entry which is preliminary data.</text>
</comment>
<dbReference type="Proteomes" id="UP000682733">
    <property type="component" value="Unassembled WGS sequence"/>
</dbReference>
<dbReference type="EMBL" id="CAJOBA010101986">
    <property type="protein sequence ID" value="CAF4523284.1"/>
    <property type="molecule type" value="Genomic_DNA"/>
</dbReference>
<evidence type="ECO:0000313" key="4">
    <source>
        <dbReference type="Proteomes" id="UP000682733"/>
    </source>
</evidence>
<dbReference type="Proteomes" id="UP000677228">
    <property type="component" value="Unassembled WGS sequence"/>
</dbReference>
<dbReference type="AlphaFoldDB" id="A0A8S2Y0R8"/>
<sequence length="109" mass="12275">YTSKWINDIVTNKDPIENVNKIHITLLTKIIDVVNQNHLFSIKTSFDGSIIDDNNSFSSSIAQILKVVTSAPLAYIKEIFTAKRSESTTTDSHYGELNDIDDNLKDEND</sequence>